<name>A0A0S2K134_9GAMM</name>
<feature type="signal peptide" evidence="1">
    <location>
        <begin position="1"/>
        <end position="19"/>
    </location>
</feature>
<dbReference type="Pfam" id="PF00497">
    <property type="entry name" value="SBP_bac_3"/>
    <property type="match status" value="1"/>
</dbReference>
<keyword evidence="4" id="KW-1185">Reference proteome</keyword>
<gene>
    <name evidence="3" type="ORF">PP2015_1507</name>
</gene>
<keyword evidence="1" id="KW-0732">Signal</keyword>
<sequence>MIKTFIIIFAFLTCFQSLAKNVTFLKVDFAPYYIFDGTHKGQGRDEEVINLLKKAMPEYQFNYMLIPSSRALFELQHSSQITCMLSLYKTEQRKKLFHFSKQYSTIGLAPTIAMHKDVASKVMPDHITATSLKDLIFKHNLMLGKSTERSYGQNVDEIILKIPQEDLIIRAGKDSLQSLTYMLLKKRVDLIIGYPGEHLYLQSQLNRENEFIQLHISEAPKTVLGFVGCNKSGESKRFLKQVDKSLNTIKASQVYASTMLRWVPKRLQESLINEFKEK</sequence>
<dbReference type="Gene3D" id="3.40.190.10">
    <property type="entry name" value="Periplasmic binding protein-like II"/>
    <property type="match status" value="2"/>
</dbReference>
<feature type="chain" id="PRO_5006600883" description="Solute-binding protein family 3/N-terminal domain-containing protein" evidence="1">
    <location>
        <begin position="20"/>
        <end position="278"/>
    </location>
</feature>
<feature type="domain" description="Solute-binding protein family 3/N-terminal" evidence="2">
    <location>
        <begin position="27"/>
        <end position="263"/>
    </location>
</feature>
<dbReference type="InterPro" id="IPR001638">
    <property type="entry name" value="Solute-binding_3/MltF_N"/>
</dbReference>
<protein>
    <recommendedName>
        <fullName evidence="2">Solute-binding protein family 3/N-terminal domain-containing protein</fullName>
    </recommendedName>
</protein>
<organism evidence="3 4">
    <name type="scientific">Pseudoalteromonas phenolica</name>
    <dbReference type="NCBI Taxonomy" id="161398"/>
    <lineage>
        <taxon>Bacteria</taxon>
        <taxon>Pseudomonadati</taxon>
        <taxon>Pseudomonadota</taxon>
        <taxon>Gammaproteobacteria</taxon>
        <taxon>Alteromonadales</taxon>
        <taxon>Pseudoalteromonadaceae</taxon>
        <taxon>Pseudoalteromonas</taxon>
    </lineage>
</organism>
<evidence type="ECO:0000313" key="4">
    <source>
        <dbReference type="Proteomes" id="UP000061457"/>
    </source>
</evidence>
<dbReference type="NCBIfam" id="TIGR02285">
    <property type="entry name" value="TIGR02285 family protein"/>
    <property type="match status" value="1"/>
</dbReference>
<evidence type="ECO:0000259" key="2">
    <source>
        <dbReference type="Pfam" id="PF00497"/>
    </source>
</evidence>
<dbReference type="Proteomes" id="UP000061457">
    <property type="component" value="Chromosome I"/>
</dbReference>
<dbReference type="OrthoDB" id="2489132at2"/>
<dbReference type="EMBL" id="CP013187">
    <property type="protein sequence ID" value="ALO42011.1"/>
    <property type="molecule type" value="Genomic_DNA"/>
</dbReference>
<dbReference type="STRING" id="161398.PP2015_1507"/>
<accession>A0A0S2K134</accession>
<reference evidence="3 4" key="1">
    <citation type="submission" date="2015-11" db="EMBL/GenBank/DDBJ databases">
        <authorList>
            <person name="Zhang Y."/>
            <person name="Guo Z."/>
        </authorList>
    </citation>
    <scope>NUCLEOTIDE SEQUENCE [LARGE SCALE GENOMIC DNA]</scope>
    <source>
        <strain evidence="3 4">KCTC 12086</strain>
    </source>
</reference>
<dbReference type="RefSeq" id="WP_058029699.1">
    <property type="nucleotide sequence ID" value="NZ_CP013187.1"/>
</dbReference>
<evidence type="ECO:0000256" key="1">
    <source>
        <dbReference type="SAM" id="SignalP"/>
    </source>
</evidence>
<evidence type="ECO:0000313" key="3">
    <source>
        <dbReference type="EMBL" id="ALO42011.1"/>
    </source>
</evidence>
<proteinExistence type="predicted"/>
<dbReference type="InterPro" id="IPR011972">
    <property type="entry name" value="CHP02285"/>
</dbReference>
<dbReference type="SUPFAM" id="SSF53850">
    <property type="entry name" value="Periplasmic binding protein-like II"/>
    <property type="match status" value="1"/>
</dbReference>
<dbReference type="AlphaFoldDB" id="A0A0S2K134"/>
<dbReference type="PATRIC" id="fig|161398.10.peg.1531"/>
<dbReference type="KEGG" id="pphe:PP2015_1507"/>